<dbReference type="PANTHER" id="PTHR11592:SF78">
    <property type="entry name" value="GLUTATHIONE PEROXIDASE"/>
    <property type="match status" value="1"/>
</dbReference>
<dbReference type="InterPro" id="IPR000889">
    <property type="entry name" value="Glutathione_peroxidase"/>
</dbReference>
<evidence type="ECO:0000313" key="6">
    <source>
        <dbReference type="EMBL" id="MDR4125744.1"/>
    </source>
</evidence>
<dbReference type="Gene3D" id="3.40.30.10">
    <property type="entry name" value="Glutaredoxin"/>
    <property type="match status" value="1"/>
</dbReference>
<gene>
    <name evidence="6" type="ORF">Q8947_07065</name>
</gene>
<dbReference type="SUPFAM" id="SSF52833">
    <property type="entry name" value="Thioredoxin-like"/>
    <property type="match status" value="1"/>
</dbReference>
<evidence type="ECO:0000256" key="2">
    <source>
        <dbReference type="ARBA" id="ARBA00022559"/>
    </source>
</evidence>
<name>A0ABU1D5N1_9BURK</name>
<dbReference type="Pfam" id="PF00255">
    <property type="entry name" value="GSHPx"/>
    <property type="match status" value="1"/>
</dbReference>
<dbReference type="InterPro" id="IPR036249">
    <property type="entry name" value="Thioredoxin-like_sf"/>
</dbReference>
<keyword evidence="2 4" id="KW-0575">Peroxidase</keyword>
<dbReference type="InterPro" id="IPR029759">
    <property type="entry name" value="GPX_AS"/>
</dbReference>
<keyword evidence="3 4" id="KW-0560">Oxidoreductase</keyword>
<dbReference type="RefSeq" id="WP_165276598.1">
    <property type="nucleotide sequence ID" value="NZ_JAUZQE010000012.1"/>
</dbReference>
<dbReference type="PROSITE" id="PS51355">
    <property type="entry name" value="GLUTATHIONE_PEROXID_3"/>
    <property type="match status" value="1"/>
</dbReference>
<evidence type="ECO:0000256" key="4">
    <source>
        <dbReference type="RuleBase" id="RU000499"/>
    </source>
</evidence>
<comment type="caution">
    <text evidence="6">The sequence shown here is derived from an EMBL/GenBank/DDBJ whole genome shotgun (WGS) entry which is preliminary data.</text>
</comment>
<comment type="similarity">
    <text evidence="1 4">Belongs to the glutathione peroxidase family.</text>
</comment>
<dbReference type="Proteomes" id="UP001232156">
    <property type="component" value="Unassembled WGS sequence"/>
</dbReference>
<feature type="domain" description="Thioredoxin" evidence="5">
    <location>
        <begin position="1"/>
        <end position="160"/>
    </location>
</feature>
<dbReference type="PROSITE" id="PS00460">
    <property type="entry name" value="GLUTATHIONE_PEROXID_1"/>
    <property type="match status" value="1"/>
</dbReference>
<evidence type="ECO:0000259" key="5">
    <source>
        <dbReference type="PROSITE" id="PS51352"/>
    </source>
</evidence>
<dbReference type="PANTHER" id="PTHR11592">
    <property type="entry name" value="GLUTATHIONE PEROXIDASE"/>
    <property type="match status" value="1"/>
</dbReference>
<proteinExistence type="inferred from homology"/>
<evidence type="ECO:0000313" key="7">
    <source>
        <dbReference type="Proteomes" id="UP001232156"/>
    </source>
</evidence>
<dbReference type="PRINTS" id="PR01011">
    <property type="entry name" value="GLUTPROXDASE"/>
</dbReference>
<dbReference type="PIRSF" id="PIRSF000303">
    <property type="entry name" value="Glutathion_perox"/>
    <property type="match status" value="1"/>
</dbReference>
<dbReference type="CDD" id="cd00340">
    <property type="entry name" value="GSH_Peroxidase"/>
    <property type="match status" value="1"/>
</dbReference>
<organism evidence="6 7">
    <name type="scientific">Yanghanlia caeni</name>
    <dbReference type="NCBI Taxonomy" id="3064283"/>
    <lineage>
        <taxon>Bacteria</taxon>
        <taxon>Pseudomonadati</taxon>
        <taxon>Pseudomonadota</taxon>
        <taxon>Betaproteobacteria</taxon>
        <taxon>Burkholderiales</taxon>
        <taxon>Alcaligenaceae</taxon>
        <taxon>Yanghanlia</taxon>
    </lineage>
</organism>
<dbReference type="InterPro" id="IPR029760">
    <property type="entry name" value="GPX_CS"/>
</dbReference>
<dbReference type="GO" id="GO:0004601">
    <property type="term" value="F:peroxidase activity"/>
    <property type="evidence" value="ECO:0007669"/>
    <property type="project" value="UniProtKB-KW"/>
</dbReference>
<dbReference type="PROSITE" id="PS00763">
    <property type="entry name" value="GLUTATHIONE_PEROXID_2"/>
    <property type="match status" value="1"/>
</dbReference>
<dbReference type="EMBL" id="JAUZQE010000012">
    <property type="protein sequence ID" value="MDR4125744.1"/>
    <property type="molecule type" value="Genomic_DNA"/>
</dbReference>
<protein>
    <recommendedName>
        <fullName evidence="4">Glutathione peroxidase</fullName>
    </recommendedName>
</protein>
<evidence type="ECO:0000256" key="3">
    <source>
        <dbReference type="ARBA" id="ARBA00023002"/>
    </source>
</evidence>
<dbReference type="InterPro" id="IPR013766">
    <property type="entry name" value="Thioredoxin_domain"/>
</dbReference>
<sequence length="173" mass="19182">METVYSFSARSIDGRDISLSDFAGRVLLIVNVASECGFTPQYAGLETLYRDYRDQGFTVLAFPCNQFGAQEPGNAQTIAEFCASRYGITFPLFDKIEVNGPNAHPLYAWLKSQKAGILGSESIKWNFSKFLIDRQGRVLQRLGPTAKPESLRKAIERALATPVPDNEPNTRLG</sequence>
<keyword evidence="7" id="KW-1185">Reference proteome</keyword>
<accession>A0ABU1D5N1</accession>
<evidence type="ECO:0000256" key="1">
    <source>
        <dbReference type="ARBA" id="ARBA00006926"/>
    </source>
</evidence>
<dbReference type="PROSITE" id="PS51352">
    <property type="entry name" value="THIOREDOXIN_2"/>
    <property type="match status" value="1"/>
</dbReference>
<reference evidence="6 7" key="1">
    <citation type="submission" date="2023-08" db="EMBL/GenBank/DDBJ databases">
        <title>Alcaligenaceae gen. nov., a novel taxon isolated from the sludge of Yixing Pesticide Factory.</title>
        <authorList>
            <person name="Ruan L."/>
        </authorList>
    </citation>
    <scope>NUCLEOTIDE SEQUENCE [LARGE SCALE GENOMIC DNA]</scope>
    <source>
        <strain evidence="6 7">LG-2</strain>
    </source>
</reference>